<dbReference type="PANTHER" id="PTHR46300">
    <property type="entry name" value="P450, PUTATIVE (EUROFUNG)-RELATED-RELATED"/>
    <property type="match status" value="1"/>
</dbReference>
<gene>
    <name evidence="8" type="ORF">BDN71DRAFT_1433765</name>
</gene>
<dbReference type="GO" id="GO:0016705">
    <property type="term" value="F:oxidoreductase activity, acting on paired donors, with incorporation or reduction of molecular oxygen"/>
    <property type="evidence" value="ECO:0007669"/>
    <property type="project" value="InterPro"/>
</dbReference>
<keyword evidence="7" id="KW-0503">Monooxygenase</keyword>
<keyword evidence="5" id="KW-0560">Oxidoreductase</keyword>
<evidence type="ECO:0000256" key="3">
    <source>
        <dbReference type="ARBA" id="ARBA00022617"/>
    </source>
</evidence>
<protein>
    <recommendedName>
        <fullName evidence="10">Cytochrome P450</fullName>
    </recommendedName>
</protein>
<evidence type="ECO:0000256" key="6">
    <source>
        <dbReference type="ARBA" id="ARBA00023004"/>
    </source>
</evidence>
<keyword evidence="3" id="KW-0349">Heme</keyword>
<organism evidence="8 9">
    <name type="scientific">Pleurotus eryngii</name>
    <name type="common">Boletus of the steppes</name>
    <dbReference type="NCBI Taxonomy" id="5323"/>
    <lineage>
        <taxon>Eukaryota</taxon>
        <taxon>Fungi</taxon>
        <taxon>Dikarya</taxon>
        <taxon>Basidiomycota</taxon>
        <taxon>Agaricomycotina</taxon>
        <taxon>Agaricomycetes</taxon>
        <taxon>Agaricomycetidae</taxon>
        <taxon>Agaricales</taxon>
        <taxon>Pleurotineae</taxon>
        <taxon>Pleurotaceae</taxon>
        <taxon>Pleurotus</taxon>
    </lineage>
</organism>
<dbReference type="GO" id="GO:0020037">
    <property type="term" value="F:heme binding"/>
    <property type="evidence" value="ECO:0007669"/>
    <property type="project" value="InterPro"/>
</dbReference>
<evidence type="ECO:0000256" key="4">
    <source>
        <dbReference type="ARBA" id="ARBA00022723"/>
    </source>
</evidence>
<proteinExistence type="inferred from homology"/>
<dbReference type="InterPro" id="IPR050364">
    <property type="entry name" value="Cytochrome_P450_fung"/>
</dbReference>
<dbReference type="InterPro" id="IPR036396">
    <property type="entry name" value="Cyt_P450_sf"/>
</dbReference>
<dbReference type="PANTHER" id="PTHR46300:SF1">
    <property type="entry name" value="P450, PUTATIVE (EUROFUNG)-RELATED"/>
    <property type="match status" value="1"/>
</dbReference>
<evidence type="ECO:0000256" key="2">
    <source>
        <dbReference type="ARBA" id="ARBA00010617"/>
    </source>
</evidence>
<evidence type="ECO:0000256" key="7">
    <source>
        <dbReference type="ARBA" id="ARBA00023033"/>
    </source>
</evidence>
<dbReference type="Gene3D" id="1.10.630.10">
    <property type="entry name" value="Cytochrome P450"/>
    <property type="match status" value="2"/>
</dbReference>
<dbReference type="EMBL" id="MU154613">
    <property type="protein sequence ID" value="KAF9491772.1"/>
    <property type="molecule type" value="Genomic_DNA"/>
</dbReference>
<dbReference type="OrthoDB" id="1055148at2759"/>
<keyword evidence="9" id="KW-1185">Reference proteome</keyword>
<comment type="similarity">
    <text evidence="2">Belongs to the cytochrome P450 family.</text>
</comment>
<dbReference type="SUPFAM" id="SSF48264">
    <property type="entry name" value="Cytochrome P450"/>
    <property type="match status" value="1"/>
</dbReference>
<keyword evidence="6" id="KW-0408">Iron</keyword>
<evidence type="ECO:0008006" key="10">
    <source>
        <dbReference type="Google" id="ProtNLM"/>
    </source>
</evidence>
<comment type="caution">
    <text evidence="8">The sequence shown here is derived from an EMBL/GenBank/DDBJ whole genome shotgun (WGS) entry which is preliminary data.</text>
</comment>
<comment type="cofactor">
    <cofactor evidence="1">
        <name>heme</name>
        <dbReference type="ChEBI" id="CHEBI:30413"/>
    </cofactor>
</comment>
<evidence type="ECO:0000313" key="8">
    <source>
        <dbReference type="EMBL" id="KAF9491772.1"/>
    </source>
</evidence>
<evidence type="ECO:0000313" key="9">
    <source>
        <dbReference type="Proteomes" id="UP000807025"/>
    </source>
</evidence>
<evidence type="ECO:0000256" key="5">
    <source>
        <dbReference type="ARBA" id="ARBA00023002"/>
    </source>
</evidence>
<dbReference type="GO" id="GO:0005506">
    <property type="term" value="F:iron ion binding"/>
    <property type="evidence" value="ECO:0007669"/>
    <property type="project" value="InterPro"/>
</dbReference>
<keyword evidence="4" id="KW-0479">Metal-binding</keyword>
<accession>A0A9P5ZNX8</accession>
<evidence type="ECO:0000256" key="1">
    <source>
        <dbReference type="ARBA" id="ARBA00001971"/>
    </source>
</evidence>
<dbReference type="AlphaFoldDB" id="A0A9P5ZNX8"/>
<name>A0A9P5ZNX8_PLEER</name>
<dbReference type="GO" id="GO:0004497">
    <property type="term" value="F:monooxygenase activity"/>
    <property type="evidence" value="ECO:0007669"/>
    <property type="project" value="UniProtKB-KW"/>
</dbReference>
<feature type="non-terminal residue" evidence="8">
    <location>
        <position position="1"/>
    </location>
</feature>
<dbReference type="Proteomes" id="UP000807025">
    <property type="component" value="Unassembled WGS sequence"/>
</dbReference>
<reference evidence="8" key="1">
    <citation type="submission" date="2020-11" db="EMBL/GenBank/DDBJ databases">
        <authorList>
            <consortium name="DOE Joint Genome Institute"/>
            <person name="Ahrendt S."/>
            <person name="Riley R."/>
            <person name="Andreopoulos W."/>
            <person name="Labutti K."/>
            <person name="Pangilinan J."/>
            <person name="Ruiz-Duenas F.J."/>
            <person name="Barrasa J.M."/>
            <person name="Sanchez-Garcia M."/>
            <person name="Camarero S."/>
            <person name="Miyauchi S."/>
            <person name="Serrano A."/>
            <person name="Linde D."/>
            <person name="Babiker R."/>
            <person name="Drula E."/>
            <person name="Ayuso-Fernandez I."/>
            <person name="Pacheco R."/>
            <person name="Padilla G."/>
            <person name="Ferreira P."/>
            <person name="Barriuso J."/>
            <person name="Kellner H."/>
            <person name="Castanera R."/>
            <person name="Alfaro M."/>
            <person name="Ramirez L."/>
            <person name="Pisabarro A.G."/>
            <person name="Kuo A."/>
            <person name="Tritt A."/>
            <person name="Lipzen A."/>
            <person name="He G."/>
            <person name="Yan M."/>
            <person name="Ng V."/>
            <person name="Cullen D."/>
            <person name="Martin F."/>
            <person name="Rosso M.-N."/>
            <person name="Henrissat B."/>
            <person name="Hibbett D."/>
            <person name="Martinez A.T."/>
            <person name="Grigoriev I.V."/>
        </authorList>
    </citation>
    <scope>NUCLEOTIDE SEQUENCE</scope>
    <source>
        <strain evidence="8">ATCC 90797</strain>
    </source>
</reference>
<sequence length="291" mass="31688">LIAASVLRAGWGDGPRKYPIIGSLLKVPSDNLWVVYDRLAKECNSDIIHLSVFGNSEIVLDSFAAATEVLDRQSSISSSRHYDRRDSFNRTANVGATVVGCFGKSSIPNMIERTVVPFNPVAHGTSFGVSTNHPSTSKHTFVIRSAISAGVIMVLYGLDIQEKVPNITMAPAWSIYFLFSSTSLDGYFRAVGENAARDPDLLIDVPYSQTRKLLAEGRGESSFIHRALSRGLTPDGGTEERTVKEAATTTYIGSNETSMLPMTLLFAITAQNPDVQAKAEQELDQYRPPPS</sequence>